<reference evidence="1" key="2">
    <citation type="submission" date="2025-03" db="EMBL/GenBank/DDBJ databases">
        <authorList>
            <consortium name="ELIXIR-Norway"/>
            <consortium name="Elixir Norway"/>
        </authorList>
    </citation>
    <scope>NUCLEOTIDE SEQUENCE</scope>
</reference>
<accession>A0AC59ZU81</accession>
<reference evidence="1" key="1">
    <citation type="submission" date="2023-05" db="EMBL/GenBank/DDBJ databases">
        <authorList>
            <consortium name="ELIXIR-Norway"/>
        </authorList>
    </citation>
    <scope>NUCLEOTIDE SEQUENCE</scope>
</reference>
<name>A0AC59ZU81_RANTA</name>
<evidence type="ECO:0000313" key="2">
    <source>
        <dbReference type="Proteomes" id="UP001162501"/>
    </source>
</evidence>
<gene>
    <name evidence="1" type="ORF">MRATA1EN22A_LOCUS23162</name>
</gene>
<sequence>MLSFKPTFSLSFFFFHLFNQFLLNAKKIIGYITSMRISQSTKHFEYKVTALKIIKNNTWQEVKLLILDWKILLDDILNVQILILTLQINYLTKMHLKIRFLYLASTKSL</sequence>
<evidence type="ECO:0000313" key="1">
    <source>
        <dbReference type="EMBL" id="CAN0512307.1"/>
    </source>
</evidence>
<dbReference type="EMBL" id="OX596088">
    <property type="protein sequence ID" value="CAN0512307.1"/>
    <property type="molecule type" value="Genomic_DNA"/>
</dbReference>
<protein>
    <submittedName>
        <fullName evidence="1">Uncharacterized protein</fullName>
    </submittedName>
</protein>
<proteinExistence type="predicted"/>
<organism evidence="1 2">
    <name type="scientific">Rangifer tarandus platyrhynchus</name>
    <name type="common">Svalbard reindeer</name>
    <dbReference type="NCBI Taxonomy" id="3082113"/>
    <lineage>
        <taxon>Eukaryota</taxon>
        <taxon>Metazoa</taxon>
        <taxon>Chordata</taxon>
        <taxon>Craniata</taxon>
        <taxon>Vertebrata</taxon>
        <taxon>Euteleostomi</taxon>
        <taxon>Mammalia</taxon>
        <taxon>Eutheria</taxon>
        <taxon>Laurasiatheria</taxon>
        <taxon>Artiodactyla</taxon>
        <taxon>Ruminantia</taxon>
        <taxon>Pecora</taxon>
        <taxon>Cervidae</taxon>
        <taxon>Odocoileinae</taxon>
        <taxon>Rangifer</taxon>
    </lineage>
</organism>
<dbReference type="Proteomes" id="UP001162501">
    <property type="component" value="Chromosome 4"/>
</dbReference>